<gene>
    <name evidence="1" type="ORF">RF11_15734</name>
</gene>
<evidence type="ECO:0000313" key="1">
    <source>
        <dbReference type="EMBL" id="KII69949.1"/>
    </source>
</evidence>
<accession>A0A0C2IX76</accession>
<dbReference type="EMBL" id="JWZT01002253">
    <property type="protein sequence ID" value="KII69949.1"/>
    <property type="molecule type" value="Genomic_DNA"/>
</dbReference>
<keyword evidence="2" id="KW-1185">Reference proteome</keyword>
<protein>
    <submittedName>
        <fullName evidence="1">Uncharacterized protein</fullName>
    </submittedName>
</protein>
<dbReference type="AlphaFoldDB" id="A0A0C2IX76"/>
<sequence length="211" mass="24848">MPSIIKQSKIAQALWNHVFSMMEIHRMFEVYIKYIQGCDNSLQSNVEEFLIFISKGNVFKPVVQSSPEKLAVLINSMIHEVTLEIYGSILMSFLEIIWKLNQKLMLPEYRTEHIVNLMIKAYYATQTPSLKCLILQKISNIQLETRSIDEINELPVMDDYESLGIYLNQVFSFNIRKSYLKFEKRIKRFRDLNFIQNAITDIKNPLCMDCF</sequence>
<proteinExistence type="predicted"/>
<comment type="caution">
    <text evidence="1">The sequence shown here is derived from an EMBL/GenBank/DDBJ whole genome shotgun (WGS) entry which is preliminary data.</text>
</comment>
<evidence type="ECO:0000313" key="2">
    <source>
        <dbReference type="Proteomes" id="UP000031668"/>
    </source>
</evidence>
<reference evidence="1 2" key="1">
    <citation type="journal article" date="2014" name="Genome Biol. Evol.">
        <title>The genome of the myxosporean Thelohanellus kitauei shows adaptations to nutrient acquisition within its fish host.</title>
        <authorList>
            <person name="Yang Y."/>
            <person name="Xiong J."/>
            <person name="Zhou Z."/>
            <person name="Huo F."/>
            <person name="Miao W."/>
            <person name="Ran C."/>
            <person name="Liu Y."/>
            <person name="Zhang J."/>
            <person name="Feng J."/>
            <person name="Wang M."/>
            <person name="Wang M."/>
            <person name="Wang L."/>
            <person name="Yao B."/>
        </authorList>
    </citation>
    <scope>NUCLEOTIDE SEQUENCE [LARGE SCALE GENOMIC DNA]</scope>
    <source>
        <strain evidence="1">Wuqing</strain>
    </source>
</reference>
<organism evidence="1 2">
    <name type="scientific">Thelohanellus kitauei</name>
    <name type="common">Myxosporean</name>
    <dbReference type="NCBI Taxonomy" id="669202"/>
    <lineage>
        <taxon>Eukaryota</taxon>
        <taxon>Metazoa</taxon>
        <taxon>Cnidaria</taxon>
        <taxon>Myxozoa</taxon>
        <taxon>Myxosporea</taxon>
        <taxon>Bivalvulida</taxon>
        <taxon>Platysporina</taxon>
        <taxon>Myxobolidae</taxon>
        <taxon>Thelohanellus</taxon>
    </lineage>
</organism>
<name>A0A0C2IX76_THEKT</name>
<dbReference type="Proteomes" id="UP000031668">
    <property type="component" value="Unassembled WGS sequence"/>
</dbReference>